<feature type="compositionally biased region" description="Low complexity" evidence="1">
    <location>
        <begin position="14"/>
        <end position="28"/>
    </location>
</feature>
<evidence type="ECO:0000256" key="1">
    <source>
        <dbReference type="SAM" id="MobiDB-lite"/>
    </source>
</evidence>
<name>A0A9W4E0M7_9ACTN</name>
<proteinExistence type="predicted"/>
<dbReference type="AlphaFoldDB" id="A0A9W4E0M7"/>
<gene>
    <name evidence="2" type="ORF">SCOCK_770015</name>
</gene>
<comment type="caution">
    <text evidence="2">The sequence shown here is derived from an EMBL/GenBank/DDBJ whole genome shotgun (WGS) entry which is preliminary data.</text>
</comment>
<evidence type="ECO:0000313" key="3">
    <source>
        <dbReference type="Proteomes" id="UP001152519"/>
    </source>
</evidence>
<protein>
    <submittedName>
        <fullName evidence="2">Uncharacterized protein</fullName>
    </submittedName>
</protein>
<accession>A0A9W4E0M7</accession>
<sequence length="106" mass="10823">MGGGSRVRPGGPQRGTAGRAAGSATPAGRVRRGTPSRLDKVPRERAAGGTQGGSKRYGAALDRSVQRCNAGQHDDSTALAACPPPVTELLITRGLLLCRAAVRPPL</sequence>
<feature type="region of interest" description="Disordered" evidence="1">
    <location>
        <begin position="1"/>
        <end position="59"/>
    </location>
</feature>
<reference evidence="2" key="1">
    <citation type="submission" date="2021-05" db="EMBL/GenBank/DDBJ databases">
        <authorList>
            <person name="Arsene-Ploetze F."/>
        </authorList>
    </citation>
    <scope>NUCLEOTIDE SEQUENCE</scope>
    <source>
        <strain evidence="2">DSM 42138</strain>
    </source>
</reference>
<feature type="compositionally biased region" description="Basic and acidic residues" evidence="1">
    <location>
        <begin position="37"/>
        <end position="46"/>
    </location>
</feature>
<dbReference type="EMBL" id="CAJSLV010000111">
    <property type="protein sequence ID" value="CAG6398792.1"/>
    <property type="molecule type" value="Genomic_DNA"/>
</dbReference>
<organism evidence="2 3">
    <name type="scientific">Actinacidiphila cocklensis</name>
    <dbReference type="NCBI Taxonomy" id="887465"/>
    <lineage>
        <taxon>Bacteria</taxon>
        <taxon>Bacillati</taxon>
        <taxon>Actinomycetota</taxon>
        <taxon>Actinomycetes</taxon>
        <taxon>Kitasatosporales</taxon>
        <taxon>Streptomycetaceae</taxon>
        <taxon>Actinacidiphila</taxon>
    </lineage>
</organism>
<keyword evidence="3" id="KW-1185">Reference proteome</keyword>
<evidence type="ECO:0000313" key="2">
    <source>
        <dbReference type="EMBL" id="CAG6398792.1"/>
    </source>
</evidence>
<dbReference type="Proteomes" id="UP001152519">
    <property type="component" value="Unassembled WGS sequence"/>
</dbReference>